<reference evidence="1 2" key="1">
    <citation type="submission" date="2018-11" db="EMBL/GenBank/DDBJ databases">
        <authorList>
            <consortium name="Pathogen Informatics"/>
        </authorList>
    </citation>
    <scope>NUCLEOTIDE SEQUENCE [LARGE SCALE GENOMIC DNA]</scope>
    <source>
        <strain evidence="1 2">Egypt</strain>
    </source>
</reference>
<dbReference type="OrthoDB" id="67688at2759"/>
<evidence type="ECO:0000313" key="2">
    <source>
        <dbReference type="Proteomes" id="UP000272942"/>
    </source>
</evidence>
<organism evidence="1 2">
    <name type="scientific">Echinostoma caproni</name>
    <dbReference type="NCBI Taxonomy" id="27848"/>
    <lineage>
        <taxon>Eukaryota</taxon>
        <taxon>Metazoa</taxon>
        <taxon>Spiralia</taxon>
        <taxon>Lophotrochozoa</taxon>
        <taxon>Platyhelminthes</taxon>
        <taxon>Trematoda</taxon>
        <taxon>Digenea</taxon>
        <taxon>Plagiorchiida</taxon>
        <taxon>Echinostomata</taxon>
        <taxon>Echinostomatoidea</taxon>
        <taxon>Echinostomatidae</taxon>
        <taxon>Echinostoma</taxon>
    </lineage>
</organism>
<proteinExistence type="predicted"/>
<gene>
    <name evidence="1" type="ORF">ECPE_LOCUS1363</name>
</gene>
<evidence type="ECO:0000313" key="1">
    <source>
        <dbReference type="EMBL" id="VDP37520.1"/>
    </source>
</evidence>
<accession>A0A3P8D2H8</accession>
<keyword evidence="2" id="KW-1185">Reference proteome</keyword>
<name>A0A3P8D2H8_9TREM</name>
<dbReference type="AlphaFoldDB" id="A0A3P8D2H8"/>
<sequence length="51" mass="5599">MSEILKQGTLLSFLQQSAPSPADPLGVEAKVMETYIRSCAKCNRSIFLDLP</sequence>
<protein>
    <submittedName>
        <fullName evidence="1">Uncharacterized protein</fullName>
    </submittedName>
</protein>
<dbReference type="Proteomes" id="UP000272942">
    <property type="component" value="Unassembled WGS sequence"/>
</dbReference>
<dbReference type="EMBL" id="UZAN01008109">
    <property type="protein sequence ID" value="VDP37520.1"/>
    <property type="molecule type" value="Genomic_DNA"/>
</dbReference>